<reference evidence="3 4" key="1">
    <citation type="submission" date="2016-10" db="EMBL/GenBank/DDBJ databases">
        <authorList>
            <person name="de Groot N.N."/>
        </authorList>
    </citation>
    <scope>NUCLEOTIDE SEQUENCE [LARGE SCALE GENOMIC DNA]</scope>
    <source>
        <strain evidence="3 4">743A</strain>
    </source>
</reference>
<evidence type="ECO:0000313" key="4">
    <source>
        <dbReference type="Proteomes" id="UP000199659"/>
    </source>
</evidence>
<feature type="compositionally biased region" description="Basic and acidic residues" evidence="2">
    <location>
        <begin position="265"/>
        <end position="285"/>
    </location>
</feature>
<dbReference type="EMBL" id="FOYZ01000005">
    <property type="protein sequence ID" value="SFR77308.1"/>
    <property type="molecule type" value="Genomic_DNA"/>
</dbReference>
<proteinExistence type="predicted"/>
<evidence type="ECO:0000313" key="3">
    <source>
        <dbReference type="EMBL" id="SFR77308.1"/>
    </source>
</evidence>
<feature type="region of interest" description="Disordered" evidence="2">
    <location>
        <begin position="225"/>
        <end position="285"/>
    </location>
</feature>
<organism evidence="3 4">
    <name type="scientific">Anaeromicropila populeti</name>
    <dbReference type="NCBI Taxonomy" id="37658"/>
    <lineage>
        <taxon>Bacteria</taxon>
        <taxon>Bacillati</taxon>
        <taxon>Bacillota</taxon>
        <taxon>Clostridia</taxon>
        <taxon>Lachnospirales</taxon>
        <taxon>Lachnospiraceae</taxon>
        <taxon>Anaeromicropila</taxon>
    </lineage>
</organism>
<accession>A0A1I6JE84</accession>
<gene>
    <name evidence="3" type="ORF">SAMN05661086_01611</name>
</gene>
<dbReference type="STRING" id="37658.SAMN05661086_01611"/>
<protein>
    <submittedName>
        <fullName evidence="3">Uncharacterized protein</fullName>
    </submittedName>
</protein>
<feature type="compositionally biased region" description="Basic and acidic residues" evidence="2">
    <location>
        <begin position="225"/>
        <end position="240"/>
    </location>
</feature>
<evidence type="ECO:0000256" key="2">
    <source>
        <dbReference type="SAM" id="MobiDB-lite"/>
    </source>
</evidence>
<feature type="coiled-coil region" evidence="1">
    <location>
        <begin position="471"/>
        <end position="498"/>
    </location>
</feature>
<dbReference type="RefSeq" id="WP_092560171.1">
    <property type="nucleotide sequence ID" value="NZ_FOYZ01000005.1"/>
</dbReference>
<dbReference type="OrthoDB" id="9803716at2"/>
<name>A0A1I6JE84_9FIRM</name>
<keyword evidence="4" id="KW-1185">Reference proteome</keyword>
<sequence length="588" mass="68497">MKGKELQELYYQGVQRLIHNSEEWIKFLQYAGCMYKYDFKVLVTAYMQNSKLTQLASYSAWQKAGRKVRSGEKSIVVPAENRFGMDYYFDNSQLQEPIKAWIWKINKESREDFETRFIERNKQYLDHTIKTAEDIRACIIMEQFKSVIKNENDTAAEILLRNHELVYKSMEYMVQYRCNLEQTGKENFSELHHINTEELDCMGTGIVKAAREILLQSKEIAMEIRKEQENERRQKNRNSEWDGNGVRGVGGHVVSSGGRQTSEGDSGRQEEQLENVEQKEAANKEEASFSISSRYYEIDEKTATLAHSMMSFDDYKLGSKTNEYRRLVDEVYKTAEKIKEQKPEESEKAYRLAERYARKLADNFNAASRIGTMCPSVMISGASNFPVRKKEKQNMAANKNHKEFLEIEKIKDKLDSILNGREVIKSDDENAIKKLKEKLEGCPYISSEMAEKFNSNLNSRKDAKPFPSYILQNNNQNMRTIKERIASLEKVQDKAEQVPEEVTKYFKVVRNKDNMRLQLFFEDKPGDGLRVVLKQGGFKWSPSQGAWQRQLSQNAEIALKRIMEQLHQAEVSASQDMYQEDLEEEMEI</sequence>
<dbReference type="AlphaFoldDB" id="A0A1I6JE84"/>
<keyword evidence="1" id="KW-0175">Coiled coil</keyword>
<dbReference type="Proteomes" id="UP000199659">
    <property type="component" value="Unassembled WGS sequence"/>
</dbReference>
<evidence type="ECO:0000256" key="1">
    <source>
        <dbReference type="SAM" id="Coils"/>
    </source>
</evidence>